<dbReference type="Pfam" id="PF20398">
    <property type="entry name" value="DUF6691"/>
    <property type="match status" value="1"/>
</dbReference>
<protein>
    <recommendedName>
        <fullName evidence="4">YeeE/YedE family protein</fullName>
    </recommendedName>
</protein>
<gene>
    <name evidence="2" type="ordered locus">Nham_2900</name>
</gene>
<dbReference type="OrthoDB" id="9790409at2"/>
<dbReference type="HOGENOM" id="CLU_037802_2_1_5"/>
<evidence type="ECO:0000256" key="1">
    <source>
        <dbReference type="SAM" id="Phobius"/>
    </source>
</evidence>
<keyword evidence="1" id="KW-1133">Transmembrane helix</keyword>
<dbReference type="RefSeq" id="WP_011511332.1">
    <property type="nucleotide sequence ID" value="NC_007964.1"/>
</dbReference>
<dbReference type="InterPro" id="IPR046513">
    <property type="entry name" value="DUF6691"/>
</dbReference>
<dbReference type="STRING" id="323097.Nham_2900"/>
<sequence length="162" mass="16819">MPLILASLGCGLLFGAGLLISGMTQPDKVLDFLDVFGAWDATLAFVMAGAVAVTAAGFALARRRGIPLLAGKLRWPDRSDIDASLVTGAVLFGIGWGLIGLCPGPALVNLAGLSGPVIVFVIAMAAGMAGHDLLRDRFNRRSDSPLYAAALDDCADQQHNSR</sequence>
<dbReference type="KEGG" id="nha:Nham_2900"/>
<dbReference type="AlphaFoldDB" id="Q1QJC9"/>
<reference evidence="2 3" key="1">
    <citation type="submission" date="2006-03" db="EMBL/GenBank/DDBJ databases">
        <title>Complete sequence of chromosome of Nitrobacter hamburgensis X14.</title>
        <authorList>
            <consortium name="US DOE Joint Genome Institute"/>
            <person name="Copeland A."/>
            <person name="Lucas S."/>
            <person name="Lapidus A."/>
            <person name="Barry K."/>
            <person name="Detter J.C."/>
            <person name="Glavina del Rio T."/>
            <person name="Hammon N."/>
            <person name="Israni S."/>
            <person name="Dalin E."/>
            <person name="Tice H."/>
            <person name="Pitluck S."/>
            <person name="Chain P."/>
            <person name="Malfatti S."/>
            <person name="Shin M."/>
            <person name="Vergez L."/>
            <person name="Schmutz J."/>
            <person name="Larimer F."/>
            <person name="Land M."/>
            <person name="Hauser L."/>
            <person name="Kyrpides N."/>
            <person name="Ivanova N."/>
            <person name="Ward B."/>
            <person name="Arp D."/>
            <person name="Klotz M."/>
            <person name="Stein L."/>
            <person name="O'Mullan G."/>
            <person name="Starkenburg S."/>
            <person name="Sayavedra L."/>
            <person name="Poret-Peterson A.T."/>
            <person name="Gentry M.E."/>
            <person name="Bruce D."/>
            <person name="Richardson P."/>
        </authorList>
    </citation>
    <scope>NUCLEOTIDE SEQUENCE [LARGE SCALE GENOMIC DNA]</scope>
    <source>
        <strain evidence="3">DSM 10229 / NCIMB 13809 / X14</strain>
    </source>
</reference>
<keyword evidence="1" id="KW-0812">Transmembrane</keyword>
<evidence type="ECO:0008006" key="4">
    <source>
        <dbReference type="Google" id="ProtNLM"/>
    </source>
</evidence>
<feature type="transmembrane region" description="Helical" evidence="1">
    <location>
        <begin position="42"/>
        <end position="61"/>
    </location>
</feature>
<keyword evidence="3" id="KW-1185">Reference proteome</keyword>
<proteinExistence type="predicted"/>
<keyword evidence="1" id="KW-0472">Membrane</keyword>
<dbReference type="eggNOG" id="COG2391">
    <property type="taxonomic scope" value="Bacteria"/>
</dbReference>
<feature type="transmembrane region" description="Helical" evidence="1">
    <location>
        <begin position="81"/>
        <end position="101"/>
    </location>
</feature>
<feature type="transmembrane region" description="Helical" evidence="1">
    <location>
        <begin position="113"/>
        <end position="134"/>
    </location>
</feature>
<organism evidence="2 3">
    <name type="scientific">Nitrobacter hamburgensis (strain DSM 10229 / NCIMB 13809 / X14)</name>
    <dbReference type="NCBI Taxonomy" id="323097"/>
    <lineage>
        <taxon>Bacteria</taxon>
        <taxon>Pseudomonadati</taxon>
        <taxon>Pseudomonadota</taxon>
        <taxon>Alphaproteobacteria</taxon>
        <taxon>Hyphomicrobiales</taxon>
        <taxon>Nitrobacteraceae</taxon>
        <taxon>Nitrobacter</taxon>
    </lineage>
</organism>
<evidence type="ECO:0000313" key="2">
    <source>
        <dbReference type="EMBL" id="ABE63668.1"/>
    </source>
</evidence>
<dbReference type="EMBL" id="CP000319">
    <property type="protein sequence ID" value="ABE63668.1"/>
    <property type="molecule type" value="Genomic_DNA"/>
</dbReference>
<dbReference type="Proteomes" id="UP000001953">
    <property type="component" value="Chromosome"/>
</dbReference>
<accession>Q1QJC9</accession>
<name>Q1QJC9_NITHX</name>
<evidence type="ECO:0000313" key="3">
    <source>
        <dbReference type="Proteomes" id="UP000001953"/>
    </source>
</evidence>